<dbReference type="InterPro" id="IPR003430">
    <property type="entry name" value="Phenol_Hydrox"/>
</dbReference>
<keyword evidence="6" id="KW-1185">Reference proteome</keyword>
<keyword evidence="2" id="KW-0560">Oxidoreductase</keyword>
<reference evidence="5" key="1">
    <citation type="journal article" date="2014" name="Int. J. Syst. Evol. Microbiol.">
        <title>Complete genome sequence of Corynebacterium casei LMG S-19264T (=DSM 44701T), isolated from a smear-ripened cheese.</title>
        <authorList>
            <consortium name="US DOE Joint Genome Institute (JGI-PGF)"/>
            <person name="Walter F."/>
            <person name="Albersmeier A."/>
            <person name="Kalinowski J."/>
            <person name="Ruckert C."/>
        </authorList>
    </citation>
    <scope>NUCLEOTIDE SEQUENCE</scope>
    <source>
        <strain evidence="5">JCM 3086</strain>
    </source>
</reference>
<sequence>MTTQADKPVKAERSFPKPQFTDAEAGALTFPSSTSRAFSYYKPQKLRATMYEDVTFDVQPDPERHLLQGWIYGFADGSAGYPQDWTALKSSDWHRFLDPNEEWEQTIYRNNANVVRQVQQNLANARKAEAYGQWARSWASFVERHVGAWMHAEQGLGMHVFVAIQRSAPTNMINNALAVNGAHKLRFAQDLALYNLDIEEQLDGFDGSAHKDVWQSDPAWQGVRENVERLTAVEDWAEALFAANIVFEPLVGELFRSHLVLQIAARNGDYTTPTVLGAGENDYDRDLRYTRALFTLLLGDDAHGAGNRAVAQEWLARWVPVSLEAARRLQPLWSQPSEKPVRFEDSLDRAKERFGRLVADLGLEAPADRTSERTAK</sequence>
<accession>A0A917NK67</accession>
<dbReference type="EC" id="1.14.13.227" evidence="1"/>
<dbReference type="PIRSF" id="PIRSF000040">
    <property type="entry name" value="MMOH_comp"/>
    <property type="match status" value="1"/>
</dbReference>
<protein>
    <recommendedName>
        <fullName evidence="1">propane 2-monooxygenase</fullName>
        <ecNumber evidence="1">1.14.13.227</ecNumber>
    </recommendedName>
</protein>
<evidence type="ECO:0000256" key="3">
    <source>
        <dbReference type="ARBA" id="ARBA00023033"/>
    </source>
</evidence>
<dbReference type="RefSeq" id="WP_189310434.1">
    <property type="nucleotide sequence ID" value="NZ_BMQA01000004.1"/>
</dbReference>
<dbReference type="Pfam" id="PF02332">
    <property type="entry name" value="Phenol_Hydrox"/>
    <property type="match status" value="1"/>
</dbReference>
<name>A0A917NK67_9ACTN</name>
<dbReference type="InterPro" id="IPR012348">
    <property type="entry name" value="RNR-like"/>
</dbReference>
<evidence type="ECO:0000256" key="2">
    <source>
        <dbReference type="ARBA" id="ARBA00023002"/>
    </source>
</evidence>
<dbReference type="AlphaFoldDB" id="A0A917NK67"/>
<reference evidence="5" key="2">
    <citation type="submission" date="2020-09" db="EMBL/GenBank/DDBJ databases">
        <authorList>
            <person name="Sun Q."/>
            <person name="Ohkuma M."/>
        </authorList>
    </citation>
    <scope>NUCLEOTIDE SEQUENCE</scope>
    <source>
        <strain evidence="5">JCM 3086</strain>
    </source>
</reference>
<evidence type="ECO:0000313" key="5">
    <source>
        <dbReference type="EMBL" id="GGJ06964.1"/>
    </source>
</evidence>
<dbReference type="InterPro" id="IPR009078">
    <property type="entry name" value="Ferritin-like_SF"/>
</dbReference>
<dbReference type="GO" id="GO:0016709">
    <property type="term" value="F:oxidoreductase activity, acting on paired donors, with incorporation or reduction of molecular oxygen, NAD(P)H as one donor, and incorporation of one atom of oxygen"/>
    <property type="evidence" value="ECO:0007669"/>
    <property type="project" value="InterPro"/>
</dbReference>
<dbReference type="EMBL" id="BMQA01000004">
    <property type="protein sequence ID" value="GGJ06964.1"/>
    <property type="molecule type" value="Genomic_DNA"/>
</dbReference>
<dbReference type="InterPro" id="IPR012078">
    <property type="entry name" value="MP_mOase_hydro"/>
</dbReference>
<dbReference type="Gene3D" id="1.10.620.20">
    <property type="entry name" value="Ribonucleotide Reductase, subunit A"/>
    <property type="match status" value="1"/>
</dbReference>
<keyword evidence="3" id="KW-0503">Monooxygenase</keyword>
<organism evidence="5 6">
    <name type="scientific">Streptomyces brasiliensis</name>
    <dbReference type="NCBI Taxonomy" id="1954"/>
    <lineage>
        <taxon>Bacteria</taxon>
        <taxon>Bacillati</taxon>
        <taxon>Actinomycetota</taxon>
        <taxon>Actinomycetes</taxon>
        <taxon>Kitasatosporales</taxon>
        <taxon>Streptomycetaceae</taxon>
        <taxon>Streptomyces</taxon>
    </lineage>
</organism>
<gene>
    <name evidence="5" type="ORF">GCM10010121_016730</name>
</gene>
<dbReference type="CDD" id="cd01058">
    <property type="entry name" value="AAMH_B"/>
    <property type="match status" value="1"/>
</dbReference>
<dbReference type="SUPFAM" id="SSF47240">
    <property type="entry name" value="Ferritin-like"/>
    <property type="match status" value="1"/>
</dbReference>
<evidence type="ECO:0000313" key="6">
    <source>
        <dbReference type="Proteomes" id="UP000657574"/>
    </source>
</evidence>
<dbReference type="Proteomes" id="UP000657574">
    <property type="component" value="Unassembled WGS sequence"/>
</dbReference>
<proteinExistence type="predicted"/>
<evidence type="ECO:0000256" key="4">
    <source>
        <dbReference type="ARBA" id="ARBA00048941"/>
    </source>
</evidence>
<evidence type="ECO:0000256" key="1">
    <source>
        <dbReference type="ARBA" id="ARBA00012710"/>
    </source>
</evidence>
<comment type="caution">
    <text evidence="5">The sequence shown here is derived from an EMBL/GenBank/DDBJ whole genome shotgun (WGS) entry which is preliminary data.</text>
</comment>
<comment type="catalytic activity">
    <reaction evidence="4">
        <text>propane + NADH + O2 + H(+) = propan-2-ol + NAD(+) + H2O</text>
        <dbReference type="Rhea" id="RHEA:49992"/>
        <dbReference type="ChEBI" id="CHEBI:15377"/>
        <dbReference type="ChEBI" id="CHEBI:15378"/>
        <dbReference type="ChEBI" id="CHEBI:15379"/>
        <dbReference type="ChEBI" id="CHEBI:17824"/>
        <dbReference type="ChEBI" id="CHEBI:32879"/>
        <dbReference type="ChEBI" id="CHEBI:57540"/>
        <dbReference type="ChEBI" id="CHEBI:57945"/>
        <dbReference type="EC" id="1.14.13.227"/>
    </reaction>
</comment>